<accession>A0A2W4WN25</accession>
<comment type="similarity">
    <text evidence="1 3">Belongs to the glycosyl hydrolase 57 family.</text>
</comment>
<dbReference type="InterPro" id="IPR021923">
    <property type="entry name" value="DUF3536"/>
</dbReference>
<dbReference type="SUPFAM" id="SSF88713">
    <property type="entry name" value="Glycoside hydrolase/deacetylase"/>
    <property type="match status" value="1"/>
</dbReference>
<evidence type="ECO:0000313" key="7">
    <source>
        <dbReference type="Proteomes" id="UP000249467"/>
    </source>
</evidence>
<keyword evidence="2 3" id="KW-0119">Carbohydrate metabolism</keyword>
<dbReference type="InterPro" id="IPR027291">
    <property type="entry name" value="Glyco_hydro_38_N_sf"/>
</dbReference>
<evidence type="ECO:0000256" key="2">
    <source>
        <dbReference type="ARBA" id="ARBA00023277"/>
    </source>
</evidence>
<reference evidence="6 7" key="2">
    <citation type="submission" date="2018-06" db="EMBL/GenBank/DDBJ databases">
        <title>Metagenomic assembly of (sub)arctic Cyanobacteria and their associated microbiome from non-axenic cultures.</title>
        <authorList>
            <person name="Baurain D."/>
        </authorList>
    </citation>
    <scope>NUCLEOTIDE SEQUENCE [LARGE SCALE GENOMIC DNA]</scope>
    <source>
        <strain evidence="6">ULC066bin1</strain>
    </source>
</reference>
<dbReference type="InterPro" id="IPR052046">
    <property type="entry name" value="GH57_Enzymes"/>
</dbReference>
<dbReference type="Proteomes" id="UP000249467">
    <property type="component" value="Unassembled WGS sequence"/>
</dbReference>
<evidence type="ECO:0000259" key="5">
    <source>
        <dbReference type="Pfam" id="PF03065"/>
    </source>
</evidence>
<evidence type="ECO:0000256" key="1">
    <source>
        <dbReference type="ARBA" id="ARBA00006821"/>
    </source>
</evidence>
<name>A0A2W4WN25_9CYAN</name>
<dbReference type="Pfam" id="PF12055">
    <property type="entry name" value="DUF3536"/>
    <property type="match status" value="1"/>
</dbReference>
<sequence length="889" mass="101819">MTVAASVSSPDIQRPTDSGIFITIHGHFYQPPRENPYLNAIERQESAAPFHDWNARIHHECYRPNAFSRIERYDGKIVKIVNNYEYMSFNMGPTLLSWMEFHDRDTYQAILDADKRSAERLNGHGNAIAQVYNHIIMPLANWRDKLTQIRWGKEDFKSRFGRDPEGMWLAETAVDYETLEALVLEGIKFIVLAPSQAQRCRPMPTKDNPNPPWQEVGGAQIDPNRPYRCYLRRHGNSNSNVSDLGQFHLPADTDAYIDAFFYDGPISRDMGFGDLLGSSHNFSKRLSQAVRGDHRPHQIVSVATDGETFGHHKHFTEKTLSYAFVEEFPRRGWTVTNYAHYLSLFPPTYEAELKSVTAWSCAHGVDRWQGGCTCGGEGSGYQQLWRRPLRDSLNWLRDRLATVYVDIGRKYFNDPWEARDRYIDVLKYSLRDGIAEHSPVLEKFFEQQCGNKVTTSAQRIDALRLLEMQRHALLMFTSCGWFFEELSRPETVQILRYAARAIELAADVAGVLLENEFILRMAKSPSNLAEFKDGEGVFRHQVATNRITLAQVAAQYALSSTLGNYGRSQQIYCYTIQQQDYQLQRIGSMSLAIGQINLVSGITQESVNYIFAVLHLGGDDFHCCIQPFTGRREYEEIKATLFKVLKQANTAAVILEMASQFSGEQFNLHHLFAEERHRILQILADETLTRLDQLYEQVYRDNYGILISFRRDDLPVPRELQVAADIVLNNRLTEELKRLETGETLPIVGLDAVAIEAVNMGCKFTHAEDAKILEDYILKQIQQLSQLEDIEEKSLFNYLNQIEQSLAISDRLNLKLNLNLSQEAFLNYLFKRIAPQCVLARQILDLETVEKQPIHIEVNLCESISNLELHQLIDTASKLGIATEAWLHA</sequence>
<dbReference type="GO" id="GO:0005975">
    <property type="term" value="P:carbohydrate metabolic process"/>
    <property type="evidence" value="ECO:0007669"/>
    <property type="project" value="InterPro"/>
</dbReference>
<evidence type="ECO:0000313" key="6">
    <source>
        <dbReference type="EMBL" id="PZO44587.1"/>
    </source>
</evidence>
<dbReference type="EMBL" id="QBML01000002">
    <property type="protein sequence ID" value="PZO44587.1"/>
    <property type="molecule type" value="Genomic_DNA"/>
</dbReference>
<protein>
    <submittedName>
        <fullName evidence="6">Glycoside hydrolase</fullName>
    </submittedName>
</protein>
<keyword evidence="6" id="KW-0378">Hydrolase</keyword>
<proteinExistence type="inferred from homology"/>
<dbReference type="InterPro" id="IPR011330">
    <property type="entry name" value="Glyco_hydro/deAcase_b/a-brl"/>
</dbReference>
<dbReference type="PANTHER" id="PTHR36306">
    <property type="entry name" value="ALPHA-AMYLASE-RELATED-RELATED"/>
    <property type="match status" value="1"/>
</dbReference>
<feature type="region of interest" description="Disordered" evidence="4">
    <location>
        <begin position="199"/>
        <end position="219"/>
    </location>
</feature>
<feature type="domain" description="Glycoside hydrolase family 57 N-terminal" evidence="5">
    <location>
        <begin position="87"/>
        <end position="339"/>
    </location>
</feature>
<dbReference type="Gene3D" id="3.20.110.10">
    <property type="entry name" value="Glycoside hydrolase 38, N terminal domain"/>
    <property type="match status" value="1"/>
</dbReference>
<organism evidence="6 7">
    <name type="scientific">Pseudanabaena frigida</name>
    <dbReference type="NCBI Taxonomy" id="945775"/>
    <lineage>
        <taxon>Bacteria</taxon>
        <taxon>Bacillati</taxon>
        <taxon>Cyanobacteriota</taxon>
        <taxon>Cyanophyceae</taxon>
        <taxon>Pseudanabaenales</taxon>
        <taxon>Pseudanabaenaceae</taxon>
        <taxon>Pseudanabaena</taxon>
    </lineage>
</organism>
<dbReference type="InterPro" id="IPR004300">
    <property type="entry name" value="Glyco_hydro_57_N"/>
</dbReference>
<dbReference type="GO" id="GO:0016787">
    <property type="term" value="F:hydrolase activity"/>
    <property type="evidence" value="ECO:0007669"/>
    <property type="project" value="UniProtKB-KW"/>
</dbReference>
<gene>
    <name evidence="6" type="ORF">DCF19_02240</name>
</gene>
<reference evidence="6 7" key="1">
    <citation type="submission" date="2018-04" db="EMBL/GenBank/DDBJ databases">
        <authorList>
            <person name="Go L.Y."/>
            <person name="Mitchell J.A."/>
        </authorList>
    </citation>
    <scope>NUCLEOTIDE SEQUENCE [LARGE SCALE GENOMIC DNA]</scope>
    <source>
        <strain evidence="6">ULC066bin1</strain>
    </source>
</reference>
<evidence type="ECO:0000256" key="3">
    <source>
        <dbReference type="RuleBase" id="RU361196"/>
    </source>
</evidence>
<dbReference type="Pfam" id="PF03065">
    <property type="entry name" value="Glyco_hydro_57"/>
    <property type="match status" value="1"/>
</dbReference>
<dbReference type="AlphaFoldDB" id="A0A2W4WN25"/>
<comment type="caution">
    <text evidence="6">The sequence shown here is derived from an EMBL/GenBank/DDBJ whole genome shotgun (WGS) entry which is preliminary data.</text>
</comment>
<evidence type="ECO:0000256" key="4">
    <source>
        <dbReference type="SAM" id="MobiDB-lite"/>
    </source>
</evidence>
<dbReference type="PANTHER" id="PTHR36306:SF3">
    <property type="entry name" value="GLYCOSIDE HYDROLASE FAMILY 57"/>
    <property type="match status" value="1"/>
</dbReference>
<dbReference type="CDD" id="cd10797">
    <property type="entry name" value="GH57N_APU_like_1"/>
    <property type="match status" value="1"/>
</dbReference>